<protein>
    <recommendedName>
        <fullName evidence="2 4">Molybdenum cofactor biosynthesis protein B</fullName>
    </recommendedName>
</protein>
<comment type="similarity">
    <text evidence="4">Belongs to the MoaB/Mog family.</text>
</comment>
<dbReference type="PANTHER" id="PTHR43764:SF1">
    <property type="entry name" value="MOLYBDOPTERIN MOLYBDOTRANSFERASE"/>
    <property type="match status" value="1"/>
</dbReference>
<keyword evidence="3 4" id="KW-0501">Molybdenum cofactor biosynthesis</keyword>
<sequence length="196" mass="22184">MNITRIEDKCNEVVVELESSDVIKLGFKVRHMSRILNFKIISINDDVFYSRNADVSAQKMKEILNMHFCATTYKLHIDYKSIPQSGEQLKNEIQNDIKEGYDGIFTIGGTGVSARDITYEVVNAFCEKKIPGLMEYIRVKFGEENPHALLSRSIAGINGSTLIYTIPGSKKAVIEYMEILLKTMEHIIHINNGLGH</sequence>
<evidence type="ECO:0000259" key="5">
    <source>
        <dbReference type="SMART" id="SM00852"/>
    </source>
</evidence>
<comment type="pathway">
    <text evidence="1 4">Cofactor biosynthesis; molybdopterin biosynthesis.</text>
</comment>
<dbReference type="GO" id="GO:0006777">
    <property type="term" value="P:Mo-molybdopterin cofactor biosynthetic process"/>
    <property type="evidence" value="ECO:0007669"/>
    <property type="project" value="UniProtKB-UniRule"/>
</dbReference>
<name>Q97HL7_CLOAB</name>
<dbReference type="InterPro" id="IPR001453">
    <property type="entry name" value="MoaB/Mog_dom"/>
</dbReference>
<feature type="domain" description="MoaB/Mog" evidence="5">
    <location>
        <begin position="39"/>
        <end position="187"/>
    </location>
</feature>
<dbReference type="AlphaFoldDB" id="Q97HL7"/>
<dbReference type="InterPro" id="IPR036425">
    <property type="entry name" value="MoaB/Mog-like_dom_sf"/>
</dbReference>
<comment type="function">
    <text evidence="4">May be involved in the biosynthesis of molybdopterin.</text>
</comment>
<evidence type="ECO:0000256" key="4">
    <source>
        <dbReference type="PIRNR" id="PIRNR006443"/>
    </source>
</evidence>
<dbReference type="PATRIC" id="fig|272562.8.peg.2201"/>
<organism evidence="6 7">
    <name type="scientific">Clostridium acetobutylicum (strain ATCC 824 / DSM 792 / JCM 1419 / IAM 19013 / LMG 5710 / NBRC 13948 / NRRL B-527 / VKM B-1787 / 2291 / W)</name>
    <dbReference type="NCBI Taxonomy" id="272562"/>
    <lineage>
        <taxon>Bacteria</taxon>
        <taxon>Bacillati</taxon>
        <taxon>Bacillota</taxon>
        <taxon>Clostridia</taxon>
        <taxon>Eubacteriales</taxon>
        <taxon>Clostridiaceae</taxon>
        <taxon>Clostridium</taxon>
    </lineage>
</organism>
<accession>Q97HL7</accession>
<dbReference type="SUPFAM" id="SSF53218">
    <property type="entry name" value="Molybdenum cofactor biosynthesis proteins"/>
    <property type="match status" value="1"/>
</dbReference>
<dbReference type="PANTHER" id="PTHR43764">
    <property type="entry name" value="MOLYBDENUM COFACTOR BIOSYNTHESIS"/>
    <property type="match status" value="1"/>
</dbReference>
<dbReference type="GeneID" id="44998482"/>
<dbReference type="Proteomes" id="UP000000814">
    <property type="component" value="Chromosome"/>
</dbReference>
<gene>
    <name evidence="6" type="primary">moaB</name>
    <name evidence="6" type="ordered locus">CA_C1994</name>
</gene>
<evidence type="ECO:0000256" key="3">
    <source>
        <dbReference type="ARBA" id="ARBA00023150"/>
    </source>
</evidence>
<reference evidence="6 7" key="1">
    <citation type="journal article" date="2001" name="J. Bacteriol.">
        <title>Genome sequence and comparative analysis of the solvent-producing bacterium Clostridium acetobutylicum.</title>
        <authorList>
            <person name="Nolling J."/>
            <person name="Breton G."/>
            <person name="Omelchenko M.V."/>
            <person name="Makarova K.S."/>
            <person name="Zeng Q."/>
            <person name="Gibson R."/>
            <person name="Lee H.M."/>
            <person name="Dubois J."/>
            <person name="Qiu D."/>
            <person name="Hitti J."/>
            <person name="Wolf Y.I."/>
            <person name="Tatusov R.L."/>
            <person name="Sabathe F."/>
            <person name="Doucette-Stamm L."/>
            <person name="Soucaille P."/>
            <person name="Daly M.J."/>
            <person name="Bennett G.N."/>
            <person name="Koonin E.V."/>
            <person name="Smith D.R."/>
        </authorList>
    </citation>
    <scope>NUCLEOTIDE SEQUENCE [LARGE SCALE GENOMIC DNA]</scope>
    <source>
        <strain evidence="7">ATCC 824 / DSM 792 / JCM 1419 / LMG 5710 / VKM B-1787</strain>
    </source>
</reference>
<keyword evidence="7" id="KW-1185">Reference proteome</keyword>
<dbReference type="RefSeq" id="WP_010965294.1">
    <property type="nucleotide sequence ID" value="NC_003030.1"/>
</dbReference>
<dbReference type="Pfam" id="PF00994">
    <property type="entry name" value="MoCF_biosynth"/>
    <property type="match status" value="1"/>
</dbReference>
<dbReference type="OrthoDB" id="9784492at2"/>
<dbReference type="CDD" id="cd00886">
    <property type="entry name" value="MogA_MoaB"/>
    <property type="match status" value="1"/>
</dbReference>
<dbReference type="InterPro" id="IPR051920">
    <property type="entry name" value="MPT_Adenylyltrnsfr/MoaC-Rel"/>
</dbReference>
<dbReference type="InterPro" id="IPR012245">
    <property type="entry name" value="MoaB"/>
</dbReference>
<dbReference type="Gene3D" id="3.40.980.10">
    <property type="entry name" value="MoaB/Mog-like domain"/>
    <property type="match status" value="1"/>
</dbReference>
<dbReference type="eggNOG" id="COG0521">
    <property type="taxonomic scope" value="Bacteria"/>
</dbReference>
<dbReference type="EMBL" id="AE001437">
    <property type="protein sequence ID" value="AAK79953.1"/>
    <property type="molecule type" value="Genomic_DNA"/>
</dbReference>
<evidence type="ECO:0000256" key="2">
    <source>
        <dbReference type="ARBA" id="ARBA00015262"/>
    </source>
</evidence>
<evidence type="ECO:0000313" key="6">
    <source>
        <dbReference type="EMBL" id="AAK79953.1"/>
    </source>
</evidence>
<dbReference type="HOGENOM" id="CLU_077358_1_1_9"/>
<proteinExistence type="inferred from homology"/>
<dbReference type="KEGG" id="cac:CA_C1994"/>
<dbReference type="PIR" id="F97145">
    <property type="entry name" value="F97145"/>
</dbReference>
<evidence type="ECO:0000256" key="1">
    <source>
        <dbReference type="ARBA" id="ARBA00005046"/>
    </source>
</evidence>
<dbReference type="STRING" id="272562.CA_C1994"/>
<evidence type="ECO:0000313" key="7">
    <source>
        <dbReference type="Proteomes" id="UP000000814"/>
    </source>
</evidence>
<dbReference type="PIRSF" id="PIRSF006443">
    <property type="entry name" value="MoaB"/>
    <property type="match status" value="1"/>
</dbReference>
<dbReference type="SMART" id="SM00852">
    <property type="entry name" value="MoCF_biosynth"/>
    <property type="match status" value="1"/>
</dbReference>
<dbReference type="UniPathway" id="UPA00344"/>